<dbReference type="EMBL" id="CAFBMF010000164">
    <property type="protein sequence ID" value="CAB4913748.1"/>
    <property type="molecule type" value="Genomic_DNA"/>
</dbReference>
<keyword evidence="1" id="KW-0285">Flavoprotein</keyword>
<dbReference type="InterPro" id="IPR013785">
    <property type="entry name" value="Aldolase_TIM"/>
</dbReference>
<evidence type="ECO:0000313" key="4">
    <source>
        <dbReference type="EMBL" id="CAB4725095.1"/>
    </source>
</evidence>
<feature type="domain" description="NADH:flavin oxidoreductase/NADH oxidase N-terminal" evidence="3">
    <location>
        <begin position="14"/>
        <end position="316"/>
    </location>
</feature>
<name>A0A6J7E9R4_9ZZZZ</name>
<evidence type="ECO:0000256" key="1">
    <source>
        <dbReference type="ARBA" id="ARBA00022630"/>
    </source>
</evidence>
<accession>A0A6J7E9R4</accession>
<protein>
    <submittedName>
        <fullName evidence="5">Unannotated protein</fullName>
    </submittedName>
</protein>
<organism evidence="5">
    <name type="scientific">freshwater metagenome</name>
    <dbReference type="NCBI Taxonomy" id="449393"/>
    <lineage>
        <taxon>unclassified sequences</taxon>
        <taxon>metagenomes</taxon>
        <taxon>ecological metagenomes</taxon>
    </lineage>
</organism>
<dbReference type="EMBL" id="CAFBLJ010000105">
    <property type="protein sequence ID" value="CAB4879842.1"/>
    <property type="molecule type" value="Genomic_DNA"/>
</dbReference>
<gene>
    <name evidence="4" type="ORF">UFOPK2658_01341</name>
    <name evidence="5" type="ORF">UFOPK3304_01537</name>
    <name evidence="6" type="ORF">UFOPK3494_01690</name>
    <name evidence="7" type="ORF">UFOPK4134_01500</name>
</gene>
<dbReference type="EMBL" id="CAEZYH010000065">
    <property type="protein sequence ID" value="CAB4725095.1"/>
    <property type="molecule type" value="Genomic_DNA"/>
</dbReference>
<dbReference type="PANTHER" id="PTHR43656">
    <property type="entry name" value="BINDING OXIDOREDUCTASE, PUTATIVE (AFU_ORTHOLOGUE AFUA_2G08260)-RELATED"/>
    <property type="match status" value="1"/>
</dbReference>
<dbReference type="InterPro" id="IPR051799">
    <property type="entry name" value="NADH_flavin_oxidoreductase"/>
</dbReference>
<evidence type="ECO:0000313" key="6">
    <source>
        <dbReference type="EMBL" id="CAB4913748.1"/>
    </source>
</evidence>
<evidence type="ECO:0000313" key="5">
    <source>
        <dbReference type="EMBL" id="CAB4879842.1"/>
    </source>
</evidence>
<evidence type="ECO:0000313" key="7">
    <source>
        <dbReference type="EMBL" id="CAB5035642.1"/>
    </source>
</evidence>
<proteinExistence type="predicted"/>
<sequence>MTSLLDSVSFASGTKMPNRFMLAPLTNQQSHADGTLSNEEHHWLAMRAQGGFGLTMTCAAQVQRTGQGFAGQLATYGDEHIPGLKRLARDIKSQGSLSIVQLHHSGQKSPAELIGQAPLCPSDDAATGARAMTNAEVYETINAFVDAAVRCEKAGFEGVELHGAHGYLIGQFLSPEINQRTDEFGGSLDNRAGFLLAIIDGIRRDCRDSLNLSVRLSPERFGLKTSEMLELFSWLVDSKKLDFIDMSMWDVRKDAVDEEFAGKTLMQLFANAERGTTRLGVAGKIYSAADAQWAVDNGADFAVIGRAAIAHHDFARLAGADAEFTMRALPINPEDLKAEGLSDGFIEYMKVFKGFVAEA</sequence>
<dbReference type="Pfam" id="PF00724">
    <property type="entry name" value="Oxidored_FMN"/>
    <property type="match status" value="1"/>
</dbReference>
<dbReference type="PANTHER" id="PTHR43656:SF2">
    <property type="entry name" value="BINDING OXIDOREDUCTASE, PUTATIVE (AFU_ORTHOLOGUE AFUA_2G08260)-RELATED"/>
    <property type="match status" value="1"/>
</dbReference>
<reference evidence="5" key="1">
    <citation type="submission" date="2020-05" db="EMBL/GenBank/DDBJ databases">
        <authorList>
            <person name="Chiriac C."/>
            <person name="Salcher M."/>
            <person name="Ghai R."/>
            <person name="Kavagutti S V."/>
        </authorList>
    </citation>
    <scope>NUCLEOTIDE SEQUENCE</scope>
</reference>
<dbReference type="AlphaFoldDB" id="A0A6J7E9R4"/>
<dbReference type="EMBL" id="CAFBPS010000145">
    <property type="protein sequence ID" value="CAB5035642.1"/>
    <property type="molecule type" value="Genomic_DNA"/>
</dbReference>
<dbReference type="Gene3D" id="3.20.20.70">
    <property type="entry name" value="Aldolase class I"/>
    <property type="match status" value="1"/>
</dbReference>
<dbReference type="InterPro" id="IPR001155">
    <property type="entry name" value="OxRdtase_FMN_N"/>
</dbReference>
<dbReference type="GO" id="GO:0010181">
    <property type="term" value="F:FMN binding"/>
    <property type="evidence" value="ECO:0007669"/>
    <property type="project" value="InterPro"/>
</dbReference>
<evidence type="ECO:0000256" key="2">
    <source>
        <dbReference type="ARBA" id="ARBA00023002"/>
    </source>
</evidence>
<dbReference type="GO" id="GO:0016491">
    <property type="term" value="F:oxidoreductase activity"/>
    <property type="evidence" value="ECO:0007669"/>
    <property type="project" value="UniProtKB-KW"/>
</dbReference>
<evidence type="ECO:0000259" key="3">
    <source>
        <dbReference type="Pfam" id="PF00724"/>
    </source>
</evidence>
<dbReference type="SUPFAM" id="SSF51395">
    <property type="entry name" value="FMN-linked oxidoreductases"/>
    <property type="match status" value="1"/>
</dbReference>
<keyword evidence="2" id="KW-0560">Oxidoreductase</keyword>
<dbReference type="CDD" id="cd02803">
    <property type="entry name" value="OYE_like_FMN_family"/>
    <property type="match status" value="1"/>
</dbReference>